<evidence type="ECO:0000256" key="6">
    <source>
        <dbReference type="ARBA" id="ARBA00023010"/>
    </source>
</evidence>
<dbReference type="InterPro" id="IPR036869">
    <property type="entry name" value="J_dom_sf"/>
</dbReference>
<dbReference type="FunFam" id="1.10.287.110:FF:000006">
    <property type="entry name" value="Import inner membrane translocase subunit TIM16"/>
    <property type="match status" value="1"/>
</dbReference>
<reference evidence="11" key="2">
    <citation type="submission" date="2022-08" db="UniProtKB">
        <authorList>
            <consortium name="EnsemblMetazoa"/>
        </authorList>
    </citation>
    <scope>IDENTIFICATION</scope>
    <source>
        <strain evidence="11">STECLA/ALBI9_A</strain>
    </source>
</reference>
<feature type="region of interest" description="Disordered" evidence="9">
    <location>
        <begin position="237"/>
        <end position="256"/>
    </location>
</feature>
<evidence type="ECO:0000256" key="7">
    <source>
        <dbReference type="ARBA" id="ARBA00023128"/>
    </source>
</evidence>
<dbReference type="VEuPathDB" id="VectorBase:AALB20_031643"/>
<keyword evidence="8 10" id="KW-0472">Membrane</keyword>
<feature type="transmembrane region" description="Helical" evidence="10">
    <location>
        <begin position="420"/>
        <end position="443"/>
    </location>
</feature>
<feature type="transmembrane region" description="Helical" evidence="10">
    <location>
        <begin position="471"/>
        <end position="493"/>
    </location>
</feature>
<feature type="region of interest" description="Disordered" evidence="9">
    <location>
        <begin position="265"/>
        <end position="314"/>
    </location>
</feature>
<comment type="subcellular location">
    <subcellularLocation>
        <location evidence="1">Mitochondrion inner membrane</location>
        <topology evidence="1">Peripheral membrane protein</topology>
        <orientation evidence="1">Matrix side</orientation>
    </subcellularLocation>
</comment>
<protein>
    <submittedName>
        <fullName evidence="11">Uncharacterized protein</fullName>
    </submittedName>
</protein>
<evidence type="ECO:0000256" key="4">
    <source>
        <dbReference type="ARBA" id="ARBA00022792"/>
    </source>
</evidence>
<feature type="compositionally biased region" description="Polar residues" evidence="9">
    <location>
        <begin position="567"/>
        <end position="580"/>
    </location>
</feature>
<evidence type="ECO:0000256" key="9">
    <source>
        <dbReference type="SAM" id="MobiDB-lite"/>
    </source>
</evidence>
<accession>A0A182FSF9</accession>
<evidence type="ECO:0000256" key="1">
    <source>
        <dbReference type="ARBA" id="ARBA00004443"/>
    </source>
</evidence>
<keyword evidence="10" id="KW-1133">Transmembrane helix</keyword>
<keyword evidence="7" id="KW-0496">Mitochondrion</keyword>
<keyword evidence="4" id="KW-0999">Mitochondrion inner membrane</keyword>
<feature type="region of interest" description="Disordered" evidence="9">
    <location>
        <begin position="559"/>
        <end position="580"/>
    </location>
</feature>
<keyword evidence="12" id="KW-1185">Reference proteome</keyword>
<comment type="similarity">
    <text evidence="2">Belongs to the TIM16/PAM16 family.</text>
</comment>
<organism evidence="11 12">
    <name type="scientific">Anopheles albimanus</name>
    <name type="common">New world malaria mosquito</name>
    <dbReference type="NCBI Taxonomy" id="7167"/>
    <lineage>
        <taxon>Eukaryota</taxon>
        <taxon>Metazoa</taxon>
        <taxon>Ecdysozoa</taxon>
        <taxon>Arthropoda</taxon>
        <taxon>Hexapoda</taxon>
        <taxon>Insecta</taxon>
        <taxon>Pterygota</taxon>
        <taxon>Neoptera</taxon>
        <taxon>Endopterygota</taxon>
        <taxon>Diptera</taxon>
        <taxon>Nematocera</taxon>
        <taxon>Culicoidea</taxon>
        <taxon>Culicidae</taxon>
        <taxon>Anophelinae</taxon>
        <taxon>Anopheles</taxon>
    </lineage>
</organism>
<dbReference type="GO" id="GO:0015031">
    <property type="term" value="P:protein transport"/>
    <property type="evidence" value="ECO:0007669"/>
    <property type="project" value="UniProtKB-KW"/>
</dbReference>
<name>A0A182FSF9_ANOAL</name>
<dbReference type="VEuPathDB" id="VectorBase:AALB009488"/>
<sequence>MAKYIAQIIVLGGQIIGKAFTRALKQEIAASQEAAKRAGGGQQGQNRAAANLRTGMTLEEAQDILNVTKLDPAEVQKNYEHLFQVNDKAKGGSFYLQSKVFRAKERIDQELKAQKPPETEKTDTGTQPENGNAGLKGKVAEKRSNPIMVGLTADDMVLRTAQHQQPSPIRQCQPVQSEFPVFIPPKKRQAGKKANHSNHIDHIVNVQGTRKEWDLTPEREDCRKTKRWNSEELIEIKASAKNAAPNHTNGTNEDEDDLNELQQFHPLKDSSTVTPSSISESSLDRKSSKSAELLTGGSGKRSKKRVNIRTDLDEIDHRRSPSAICNYEDLESGETSVLNAELDDQQSLDRYNTNRSYGSSADNYLTMTGTIKRGRKKGQSIDVQLNISREELEHISKQALAAHDESYRAKQGCCTMRTGVHILLLSLLCLPFVTLTTGVYSFYMGTVTWYNMFTYFNEERSYFHKLLMSPLLILAYPLGIVLCTIGLGLYAGFRQLSFHFRSWLNEVSDIEKGFYGWLCSFLHLSDCSPYEVVILTEICSTNPAGGGAIEGTGSTAHPTVDGRLHGDSTQINSSTEELSV</sequence>
<evidence type="ECO:0000256" key="5">
    <source>
        <dbReference type="ARBA" id="ARBA00022927"/>
    </source>
</evidence>
<evidence type="ECO:0000256" key="10">
    <source>
        <dbReference type="SAM" id="Phobius"/>
    </source>
</evidence>
<reference evidence="11 12" key="1">
    <citation type="journal article" date="2017" name="G3 (Bethesda)">
        <title>The Physical Genome Mapping of Anopheles albimanus Corrected Scaffold Misassemblies and Identified Interarm Rearrangements in Genus Anopheles.</title>
        <authorList>
            <person name="Artemov G.N."/>
            <person name="Peery A.N."/>
            <person name="Jiang X."/>
            <person name="Tu Z."/>
            <person name="Stegniy V.N."/>
            <person name="Sharakhova M.V."/>
            <person name="Sharakhov I.V."/>
        </authorList>
    </citation>
    <scope>NUCLEOTIDE SEQUENCE [LARGE SCALE GENOMIC DNA]</scope>
    <source>
        <strain evidence="11 12">ALBI9_A</strain>
    </source>
</reference>
<keyword evidence="6" id="KW-0811">Translocation</keyword>
<feature type="region of interest" description="Disordered" evidence="9">
    <location>
        <begin position="109"/>
        <end position="141"/>
    </location>
</feature>
<evidence type="ECO:0000313" key="12">
    <source>
        <dbReference type="Proteomes" id="UP000069272"/>
    </source>
</evidence>
<keyword evidence="5" id="KW-0653">Protein transport</keyword>
<dbReference type="Pfam" id="PF15052">
    <property type="entry name" value="TMEM169"/>
    <property type="match status" value="1"/>
</dbReference>
<dbReference type="Proteomes" id="UP000069272">
    <property type="component" value="Chromosome 2R"/>
</dbReference>
<dbReference type="Pfam" id="PF03656">
    <property type="entry name" value="Pam16"/>
    <property type="match status" value="1"/>
</dbReference>
<keyword evidence="3" id="KW-0813">Transport</keyword>
<dbReference type="GO" id="GO:0005743">
    <property type="term" value="C:mitochondrial inner membrane"/>
    <property type="evidence" value="ECO:0007669"/>
    <property type="project" value="UniProtKB-SubCell"/>
</dbReference>
<feature type="compositionally biased region" description="Basic and acidic residues" evidence="9">
    <location>
        <begin position="109"/>
        <end position="123"/>
    </location>
</feature>
<dbReference type="PANTHER" id="PTHR31777:SF0">
    <property type="entry name" value="TRANSMEMBRANE PROTEIN 169"/>
    <property type="match status" value="1"/>
</dbReference>
<feature type="compositionally biased region" description="Low complexity" evidence="9">
    <location>
        <begin position="270"/>
        <end position="281"/>
    </location>
</feature>
<evidence type="ECO:0000256" key="2">
    <source>
        <dbReference type="ARBA" id="ARBA00008817"/>
    </source>
</evidence>
<evidence type="ECO:0000256" key="8">
    <source>
        <dbReference type="ARBA" id="ARBA00023136"/>
    </source>
</evidence>
<dbReference type="PANTHER" id="PTHR31777">
    <property type="entry name" value="TRANSMEMBRANE PROTEIN 169"/>
    <property type="match status" value="1"/>
</dbReference>
<dbReference type="Gene3D" id="1.10.287.110">
    <property type="entry name" value="DnaJ domain"/>
    <property type="match status" value="1"/>
</dbReference>
<evidence type="ECO:0000256" key="3">
    <source>
        <dbReference type="ARBA" id="ARBA00022448"/>
    </source>
</evidence>
<proteinExistence type="inferred from homology"/>
<dbReference type="InterPro" id="IPR029386">
    <property type="entry name" value="TMEM169"/>
</dbReference>
<dbReference type="AlphaFoldDB" id="A0A182FSF9"/>
<keyword evidence="10" id="KW-0812">Transmembrane</keyword>
<dbReference type="EnsemblMetazoa" id="AALB009488-RA">
    <property type="protein sequence ID" value="AALB009488-PA"/>
    <property type="gene ID" value="AALB009488"/>
</dbReference>
<evidence type="ECO:0000313" key="11">
    <source>
        <dbReference type="EnsemblMetazoa" id="AALB009488-PA"/>
    </source>
</evidence>